<organism evidence="1 2">
    <name type="scientific">Xenoophorus captivus</name>
    <dbReference type="NCBI Taxonomy" id="1517983"/>
    <lineage>
        <taxon>Eukaryota</taxon>
        <taxon>Metazoa</taxon>
        <taxon>Chordata</taxon>
        <taxon>Craniata</taxon>
        <taxon>Vertebrata</taxon>
        <taxon>Euteleostomi</taxon>
        <taxon>Actinopterygii</taxon>
        <taxon>Neopterygii</taxon>
        <taxon>Teleostei</taxon>
        <taxon>Neoteleostei</taxon>
        <taxon>Acanthomorphata</taxon>
        <taxon>Ovalentaria</taxon>
        <taxon>Atherinomorphae</taxon>
        <taxon>Cyprinodontiformes</taxon>
        <taxon>Goodeidae</taxon>
        <taxon>Xenoophorus</taxon>
    </lineage>
</organism>
<gene>
    <name evidence="1" type="ORF">XENOCAPTIV_016292</name>
</gene>
<keyword evidence="2" id="KW-1185">Reference proteome</keyword>
<dbReference type="Proteomes" id="UP001434883">
    <property type="component" value="Unassembled WGS sequence"/>
</dbReference>
<accession>A0ABV0SAK6</accession>
<protein>
    <submittedName>
        <fullName evidence="1">Uncharacterized protein</fullName>
    </submittedName>
</protein>
<evidence type="ECO:0000313" key="1">
    <source>
        <dbReference type="EMBL" id="MEQ2217600.1"/>
    </source>
</evidence>
<evidence type="ECO:0000313" key="2">
    <source>
        <dbReference type="Proteomes" id="UP001434883"/>
    </source>
</evidence>
<sequence>MSLMQLWTKLYAQLGRPLPKDLSCIDDLSNSLFSSPADSLSEYADNQPYISANHLETVPTLWDINTSTTTATQAQSHLEVSSNGHQKATITFTAKYA</sequence>
<reference evidence="1 2" key="1">
    <citation type="submission" date="2021-06" db="EMBL/GenBank/DDBJ databases">
        <authorList>
            <person name="Palmer J.M."/>
        </authorList>
    </citation>
    <scope>NUCLEOTIDE SEQUENCE [LARGE SCALE GENOMIC DNA]</scope>
    <source>
        <strain evidence="1 2">XC_2019</strain>
        <tissue evidence="1">Muscle</tissue>
    </source>
</reference>
<dbReference type="EMBL" id="JAHRIN010075958">
    <property type="protein sequence ID" value="MEQ2217600.1"/>
    <property type="molecule type" value="Genomic_DNA"/>
</dbReference>
<proteinExistence type="predicted"/>
<name>A0ABV0SAK6_9TELE</name>
<comment type="caution">
    <text evidence="1">The sequence shown here is derived from an EMBL/GenBank/DDBJ whole genome shotgun (WGS) entry which is preliminary data.</text>
</comment>